<comment type="caution">
    <text evidence="1">The sequence shown here is derived from an EMBL/GenBank/DDBJ whole genome shotgun (WGS) entry which is preliminary data.</text>
</comment>
<sequence length="112" mass="11559">MGEFLVEDPAAHPPNTSWRTTNYQLARPLATGAFPISPGGYSNAVTQGRPFSMYNAHTGLAMSALGQQPPPAPGIPGAAPKTFSGSYSPHGADEESYQPSSTIANSSGKPPS</sequence>
<evidence type="ECO:0000313" key="2">
    <source>
        <dbReference type="Proteomes" id="UP001057452"/>
    </source>
</evidence>
<accession>A0ACB9W3T9</accession>
<protein>
    <submittedName>
        <fullName evidence="1">Uncharacterized protein</fullName>
    </submittedName>
</protein>
<evidence type="ECO:0000313" key="1">
    <source>
        <dbReference type="EMBL" id="KAI4807654.1"/>
    </source>
</evidence>
<reference evidence="1" key="1">
    <citation type="submission" date="2022-05" db="EMBL/GenBank/DDBJ databases">
        <title>Chromosome-level genome of Chaenocephalus aceratus.</title>
        <authorList>
            <person name="Park H."/>
        </authorList>
    </citation>
    <scope>NUCLEOTIDE SEQUENCE</scope>
    <source>
        <strain evidence="1">KU_202001</strain>
    </source>
</reference>
<gene>
    <name evidence="1" type="ORF">KUCAC02_027446</name>
</gene>
<proteinExistence type="predicted"/>
<organism evidence="1 2">
    <name type="scientific">Chaenocephalus aceratus</name>
    <name type="common">Blackfin icefish</name>
    <name type="synonym">Chaenichthys aceratus</name>
    <dbReference type="NCBI Taxonomy" id="36190"/>
    <lineage>
        <taxon>Eukaryota</taxon>
        <taxon>Metazoa</taxon>
        <taxon>Chordata</taxon>
        <taxon>Craniata</taxon>
        <taxon>Vertebrata</taxon>
        <taxon>Euteleostomi</taxon>
        <taxon>Actinopterygii</taxon>
        <taxon>Neopterygii</taxon>
        <taxon>Teleostei</taxon>
        <taxon>Neoteleostei</taxon>
        <taxon>Acanthomorphata</taxon>
        <taxon>Eupercaria</taxon>
        <taxon>Perciformes</taxon>
        <taxon>Notothenioidei</taxon>
        <taxon>Channichthyidae</taxon>
        <taxon>Chaenocephalus</taxon>
    </lineage>
</organism>
<name>A0ACB9W3T9_CHAAC</name>
<dbReference type="EMBL" id="CM043803">
    <property type="protein sequence ID" value="KAI4807654.1"/>
    <property type="molecule type" value="Genomic_DNA"/>
</dbReference>
<keyword evidence="2" id="KW-1185">Reference proteome</keyword>
<dbReference type="Proteomes" id="UP001057452">
    <property type="component" value="Chromosome 19"/>
</dbReference>